<reference evidence="2 3" key="1">
    <citation type="submission" date="2019-01" db="EMBL/GenBank/DDBJ databases">
        <title>Lujinxingia litoralis gen. nov., sp. nov. and Lujinxingia sediminis gen. nov., sp. nov., new members in the order Bradymonadales, isolated from coastal sediment.</title>
        <authorList>
            <person name="Li C.-M."/>
        </authorList>
    </citation>
    <scope>NUCLEOTIDE SEQUENCE [LARGE SCALE GENOMIC DNA]</scope>
    <source>
        <strain evidence="2 3">SEH01</strain>
    </source>
</reference>
<comment type="caution">
    <text evidence="2">The sequence shown here is derived from an EMBL/GenBank/DDBJ whole genome shotgun (WGS) entry which is preliminary data.</text>
</comment>
<protein>
    <recommendedName>
        <fullName evidence="1">Endonuclease/exonuclease/phosphatase domain-containing protein</fullName>
    </recommendedName>
</protein>
<dbReference type="PANTHER" id="PTHR14859:SF15">
    <property type="entry name" value="ENDONUCLEASE_EXONUCLEASE_PHOSPHATASE DOMAIN-CONTAINING PROTEIN"/>
    <property type="match status" value="1"/>
</dbReference>
<keyword evidence="3" id="KW-1185">Reference proteome</keyword>
<dbReference type="Pfam" id="PF03372">
    <property type="entry name" value="Exo_endo_phos"/>
    <property type="match status" value="1"/>
</dbReference>
<sequence length="262" mass="29131">MSCLKRLRALAHFPTPNQRREASMPHQLRVMTYNIRLGIQEGLYAISQVIDEADADVVALQEVGHHWTMGPSGDSTARLSALTGLEHHIFIPAIIEDRPGQEPARYGQALLSRWPILEVQVDPLPQIRDEPRRLARVLIDSPAGAVEIFCTHLSYLEEDRPQQGQVLRERICAAPLCGADDAPVARFIMGDFNEPERAEWLEALVAVCDDPGAPEAIETFPAHQPDRRIDFVLGQGARALAHRVLENATASDHLGVLTLWEV</sequence>
<evidence type="ECO:0000313" key="3">
    <source>
        <dbReference type="Proteomes" id="UP000282926"/>
    </source>
</evidence>
<dbReference type="InterPro" id="IPR051916">
    <property type="entry name" value="GPI-anchor_lipid_remodeler"/>
</dbReference>
<name>A0ABY0CYB0_9DELT</name>
<feature type="domain" description="Endonuclease/exonuclease/phosphatase" evidence="1">
    <location>
        <begin position="31"/>
        <end position="253"/>
    </location>
</feature>
<dbReference type="Gene3D" id="3.60.10.10">
    <property type="entry name" value="Endonuclease/exonuclease/phosphatase"/>
    <property type="match status" value="1"/>
</dbReference>
<gene>
    <name evidence="2" type="ORF">EA187_04010</name>
</gene>
<dbReference type="EMBL" id="SADD01000001">
    <property type="protein sequence ID" value="RVU48604.1"/>
    <property type="molecule type" value="Genomic_DNA"/>
</dbReference>
<dbReference type="PANTHER" id="PTHR14859">
    <property type="entry name" value="CALCOFLUOR WHITE HYPERSENSITIVE PROTEIN PRECURSOR"/>
    <property type="match status" value="1"/>
</dbReference>
<accession>A0ABY0CYB0</accession>
<organism evidence="2 3">
    <name type="scientific">Lujinxingia sediminis</name>
    <dbReference type="NCBI Taxonomy" id="2480984"/>
    <lineage>
        <taxon>Bacteria</taxon>
        <taxon>Deltaproteobacteria</taxon>
        <taxon>Bradymonadales</taxon>
        <taxon>Lujinxingiaceae</taxon>
        <taxon>Lujinxingia</taxon>
    </lineage>
</organism>
<evidence type="ECO:0000259" key="1">
    <source>
        <dbReference type="Pfam" id="PF03372"/>
    </source>
</evidence>
<dbReference type="InterPro" id="IPR036691">
    <property type="entry name" value="Endo/exonu/phosph_ase_sf"/>
</dbReference>
<proteinExistence type="predicted"/>
<dbReference type="InterPro" id="IPR005135">
    <property type="entry name" value="Endo/exonuclease/phosphatase"/>
</dbReference>
<dbReference type="Proteomes" id="UP000282926">
    <property type="component" value="Unassembled WGS sequence"/>
</dbReference>
<evidence type="ECO:0000313" key="2">
    <source>
        <dbReference type="EMBL" id="RVU48604.1"/>
    </source>
</evidence>
<dbReference type="SUPFAM" id="SSF56219">
    <property type="entry name" value="DNase I-like"/>
    <property type="match status" value="1"/>
</dbReference>